<name>A0A5N6B0B3_9ACTN</name>
<dbReference type="CDD" id="cd08276">
    <property type="entry name" value="MDR7"/>
    <property type="match status" value="1"/>
</dbReference>
<evidence type="ECO:0000313" key="3">
    <source>
        <dbReference type="Proteomes" id="UP000313066"/>
    </source>
</evidence>
<dbReference type="GO" id="GO:0016491">
    <property type="term" value="F:oxidoreductase activity"/>
    <property type="evidence" value="ECO:0007669"/>
    <property type="project" value="InterPro"/>
</dbReference>
<dbReference type="EMBL" id="VDMA02000039">
    <property type="protein sequence ID" value="KAB8174274.1"/>
    <property type="molecule type" value="Genomic_DNA"/>
</dbReference>
<dbReference type="Pfam" id="PF00107">
    <property type="entry name" value="ADH_zinc_N"/>
    <property type="match status" value="1"/>
</dbReference>
<dbReference type="SUPFAM" id="SSF51735">
    <property type="entry name" value="NAD(P)-binding Rossmann-fold domains"/>
    <property type="match status" value="1"/>
</dbReference>
<dbReference type="PANTHER" id="PTHR45033:SF2">
    <property type="entry name" value="ZINC-TYPE ALCOHOL DEHYDROGENASE-LIKE PROTEIN C1773.06C"/>
    <property type="match status" value="1"/>
</dbReference>
<dbReference type="SMART" id="SM00829">
    <property type="entry name" value="PKS_ER"/>
    <property type="match status" value="1"/>
</dbReference>
<evidence type="ECO:0000313" key="2">
    <source>
        <dbReference type="EMBL" id="KAB8174274.1"/>
    </source>
</evidence>
<dbReference type="InterPro" id="IPR052711">
    <property type="entry name" value="Zinc_ADH-like"/>
</dbReference>
<dbReference type="InterPro" id="IPR020843">
    <property type="entry name" value="ER"/>
</dbReference>
<dbReference type="Gene3D" id="3.90.180.10">
    <property type="entry name" value="Medium-chain alcohol dehydrogenases, catalytic domain"/>
    <property type="match status" value="1"/>
</dbReference>
<sequence length="344" mass="35718">MADVMAYWTMSAVGRANLELAEGPIPTPGSAQILVKVAAVALNYRDRMAIDEGLTMIFPENAPFVPGSDMVGTVVAVGVDVDRFTPGDRVISTCLPDWIDGPGPGDARLGGPEALGSGYYPGVLAEYVILDQNWAVAAPEHLGDADASTLPMAGLSAWTALIERGRLRAGQTVVVHGTGGVALFGLKIAAAHGAEVIVVSRDDAKLARAKDHGAAHGVNRTTTDWVEAVYDLTGGRGADHILETVGGGHVARSIEAAAVGGRISLIGILDGYEISGPVAHLARKKLTVDGIQVGDRLSLENLVRAVDRAGITPVIDAEYPLADLPSALEHLEHGPFGKIVVTIG</sequence>
<organism evidence="2 3">
    <name type="scientific">Microbispora catharanthi</name>
    <dbReference type="NCBI Taxonomy" id="1712871"/>
    <lineage>
        <taxon>Bacteria</taxon>
        <taxon>Bacillati</taxon>
        <taxon>Actinomycetota</taxon>
        <taxon>Actinomycetes</taxon>
        <taxon>Streptosporangiales</taxon>
        <taxon>Streptosporangiaceae</taxon>
        <taxon>Microbispora</taxon>
    </lineage>
</organism>
<comment type="caution">
    <text evidence="2">The sequence shown here is derived from an EMBL/GenBank/DDBJ whole genome shotgun (WGS) entry which is preliminary data.</text>
</comment>
<dbReference type="InterPro" id="IPR011032">
    <property type="entry name" value="GroES-like_sf"/>
</dbReference>
<reference evidence="2 3" key="1">
    <citation type="submission" date="2019-10" db="EMBL/GenBank/DDBJ databases">
        <title>Nonomuraea sp. nov., isolated from Phyllanthus amarus.</title>
        <authorList>
            <person name="Klykleung N."/>
            <person name="Tanasupawat S."/>
        </authorList>
    </citation>
    <scope>NUCLEOTIDE SEQUENCE [LARGE SCALE GENOMIC DNA]</scope>
    <source>
        <strain evidence="2 3">CR1-09</strain>
    </source>
</reference>
<feature type="domain" description="Enoyl reductase (ER)" evidence="1">
    <location>
        <begin position="14"/>
        <end position="341"/>
    </location>
</feature>
<dbReference type="PANTHER" id="PTHR45033">
    <property type="match status" value="1"/>
</dbReference>
<keyword evidence="3" id="KW-1185">Reference proteome</keyword>
<dbReference type="InterPro" id="IPR013154">
    <property type="entry name" value="ADH-like_N"/>
</dbReference>
<dbReference type="InterPro" id="IPR013149">
    <property type="entry name" value="ADH-like_C"/>
</dbReference>
<proteinExistence type="predicted"/>
<gene>
    <name evidence="2" type="ORF">FH610_040785</name>
</gene>
<dbReference type="Proteomes" id="UP000313066">
    <property type="component" value="Unassembled WGS sequence"/>
</dbReference>
<dbReference type="InterPro" id="IPR036291">
    <property type="entry name" value="NAD(P)-bd_dom_sf"/>
</dbReference>
<protein>
    <submittedName>
        <fullName evidence="2">Zinc-binding dehydrogenase</fullName>
    </submittedName>
</protein>
<evidence type="ECO:0000259" key="1">
    <source>
        <dbReference type="SMART" id="SM00829"/>
    </source>
</evidence>
<dbReference type="SUPFAM" id="SSF50129">
    <property type="entry name" value="GroES-like"/>
    <property type="match status" value="1"/>
</dbReference>
<dbReference type="Gene3D" id="3.40.50.720">
    <property type="entry name" value="NAD(P)-binding Rossmann-like Domain"/>
    <property type="match status" value="1"/>
</dbReference>
<dbReference type="Pfam" id="PF08240">
    <property type="entry name" value="ADH_N"/>
    <property type="match status" value="1"/>
</dbReference>
<accession>A0A5N6B0B3</accession>
<dbReference type="AlphaFoldDB" id="A0A5N6B0B3"/>